<evidence type="ECO:0000313" key="1">
    <source>
        <dbReference type="EnsemblMetazoa" id="AFUN015122-PA"/>
    </source>
</evidence>
<dbReference type="VEuPathDB" id="VectorBase:AFUN015122"/>
<sequence>MIHSLDHILSRYVPFISVEQRIRQSTHTCVKTRIRLMFLDGFQNEKDSVCGPPVGFLGTMSRRMRTKTLNQLLLLCVGEKER</sequence>
<dbReference type="AlphaFoldDB" id="A0A182S3Z4"/>
<proteinExistence type="predicted"/>
<dbReference type="EnsemblMetazoa" id="AFUN015122-RA">
    <property type="protein sequence ID" value="AFUN015122-PA"/>
    <property type="gene ID" value="AFUN015122"/>
</dbReference>
<accession>A0A182S3Z4</accession>
<reference evidence="1" key="1">
    <citation type="submission" date="2020-05" db="UniProtKB">
        <authorList>
            <consortium name="EnsemblMetazoa"/>
        </authorList>
    </citation>
    <scope>IDENTIFICATION</scope>
    <source>
        <strain evidence="1">FUMOZ</strain>
    </source>
</reference>
<protein>
    <submittedName>
        <fullName evidence="1">Uncharacterized protein</fullName>
    </submittedName>
</protein>
<organism evidence="1">
    <name type="scientific">Anopheles funestus</name>
    <name type="common">African malaria mosquito</name>
    <dbReference type="NCBI Taxonomy" id="62324"/>
    <lineage>
        <taxon>Eukaryota</taxon>
        <taxon>Metazoa</taxon>
        <taxon>Ecdysozoa</taxon>
        <taxon>Arthropoda</taxon>
        <taxon>Hexapoda</taxon>
        <taxon>Insecta</taxon>
        <taxon>Pterygota</taxon>
        <taxon>Neoptera</taxon>
        <taxon>Endopterygota</taxon>
        <taxon>Diptera</taxon>
        <taxon>Nematocera</taxon>
        <taxon>Culicoidea</taxon>
        <taxon>Culicidae</taxon>
        <taxon>Anophelinae</taxon>
        <taxon>Anopheles</taxon>
    </lineage>
</organism>
<name>A0A182S3Z4_ANOFN</name>